<keyword evidence="2" id="KW-0812">Transmembrane</keyword>
<keyword evidence="4" id="KW-1185">Reference proteome</keyword>
<organism evidence="3 4">
    <name type="scientific">Candidula unifasciata</name>
    <dbReference type="NCBI Taxonomy" id="100452"/>
    <lineage>
        <taxon>Eukaryota</taxon>
        <taxon>Metazoa</taxon>
        <taxon>Spiralia</taxon>
        <taxon>Lophotrochozoa</taxon>
        <taxon>Mollusca</taxon>
        <taxon>Gastropoda</taxon>
        <taxon>Heterobranchia</taxon>
        <taxon>Euthyneura</taxon>
        <taxon>Panpulmonata</taxon>
        <taxon>Eupulmonata</taxon>
        <taxon>Stylommatophora</taxon>
        <taxon>Helicina</taxon>
        <taxon>Helicoidea</taxon>
        <taxon>Geomitridae</taxon>
        <taxon>Candidula</taxon>
    </lineage>
</organism>
<feature type="compositionally biased region" description="Basic and acidic residues" evidence="1">
    <location>
        <begin position="139"/>
        <end position="158"/>
    </location>
</feature>
<feature type="region of interest" description="Disordered" evidence="1">
    <location>
        <begin position="137"/>
        <end position="158"/>
    </location>
</feature>
<sequence>MASSVGKFVPWSGELSWVMWLQFHGFVVVVCLLQLTVLEGADADTIPTTDTVTSLPSNDTAIQNITARPEGHTEEINTGTVVAVSIICILLCITIIVAVYFFRRKRQFRMMDKEKKMQIQMSSARNAGVYQDLTVSVPGDEKPAASPEHERLKAAEDV</sequence>
<dbReference type="EMBL" id="CAJHNH020000066">
    <property type="protein sequence ID" value="CAG5115011.1"/>
    <property type="molecule type" value="Genomic_DNA"/>
</dbReference>
<gene>
    <name evidence="3" type="ORF">CUNI_LOCUS569</name>
</gene>
<feature type="transmembrane region" description="Helical" evidence="2">
    <location>
        <begin position="81"/>
        <end position="102"/>
    </location>
</feature>
<dbReference type="Proteomes" id="UP000678393">
    <property type="component" value="Unassembled WGS sequence"/>
</dbReference>
<dbReference type="AlphaFoldDB" id="A0A8S3YHT2"/>
<protein>
    <submittedName>
        <fullName evidence="3">Uncharacterized protein</fullName>
    </submittedName>
</protein>
<evidence type="ECO:0000313" key="4">
    <source>
        <dbReference type="Proteomes" id="UP000678393"/>
    </source>
</evidence>
<reference evidence="3" key="1">
    <citation type="submission" date="2021-04" db="EMBL/GenBank/DDBJ databases">
        <authorList>
            <consortium name="Molecular Ecology Group"/>
        </authorList>
    </citation>
    <scope>NUCLEOTIDE SEQUENCE</scope>
</reference>
<keyword evidence="2" id="KW-0472">Membrane</keyword>
<evidence type="ECO:0000256" key="1">
    <source>
        <dbReference type="SAM" id="MobiDB-lite"/>
    </source>
</evidence>
<name>A0A8S3YHT2_9EUPU</name>
<accession>A0A8S3YHT2</accession>
<keyword evidence="2" id="KW-1133">Transmembrane helix</keyword>
<dbReference type="OrthoDB" id="6153293at2759"/>
<evidence type="ECO:0000313" key="3">
    <source>
        <dbReference type="EMBL" id="CAG5115011.1"/>
    </source>
</evidence>
<proteinExistence type="predicted"/>
<evidence type="ECO:0000256" key="2">
    <source>
        <dbReference type="SAM" id="Phobius"/>
    </source>
</evidence>
<feature type="transmembrane region" description="Helical" evidence="2">
    <location>
        <begin position="17"/>
        <end position="37"/>
    </location>
</feature>
<comment type="caution">
    <text evidence="3">The sequence shown here is derived from an EMBL/GenBank/DDBJ whole genome shotgun (WGS) entry which is preliminary data.</text>
</comment>